<keyword evidence="1" id="KW-0472">Membrane</keyword>
<accession>A0A855ERN0</accession>
<keyword evidence="1" id="KW-0812">Transmembrane</keyword>
<name>A0A855ERN0_9ENTR</name>
<feature type="transmembrane region" description="Helical" evidence="1">
    <location>
        <begin position="90"/>
        <end position="110"/>
    </location>
</feature>
<comment type="caution">
    <text evidence="2">The sequence shown here is derived from an EMBL/GenBank/DDBJ whole genome shotgun (WGS) entry which is preliminary data.</text>
</comment>
<sequence>MGLPVQDHKKTARRRFRKGFLTLFSDHIRVIRIQRVIDIRDVIISQGIIFTRKRIATARKRFIIRNRINIIWTISHKASVKRCYERLFRFTRFLFGLLILILLRLLRLFFRDMLDGGFHFENSEVRCSKSPP</sequence>
<evidence type="ECO:0000256" key="1">
    <source>
        <dbReference type="SAM" id="Phobius"/>
    </source>
</evidence>
<proteinExistence type="predicted"/>
<keyword evidence="1" id="KW-1133">Transmembrane helix</keyword>
<gene>
    <name evidence="2" type="ORF">CRX53_10890</name>
</gene>
<evidence type="ECO:0000313" key="3">
    <source>
        <dbReference type="Proteomes" id="UP000222768"/>
    </source>
</evidence>
<dbReference type="Proteomes" id="UP000222768">
    <property type="component" value="Unassembled WGS sequence"/>
</dbReference>
<dbReference type="EMBL" id="PDLK01000002">
    <property type="protein sequence ID" value="PHH04444.1"/>
    <property type="molecule type" value="Genomic_DNA"/>
</dbReference>
<organism evidence="2 3">
    <name type="scientific">Leclercia adecarboxylata</name>
    <dbReference type="NCBI Taxonomy" id="83655"/>
    <lineage>
        <taxon>Bacteria</taxon>
        <taxon>Pseudomonadati</taxon>
        <taxon>Pseudomonadota</taxon>
        <taxon>Gammaproteobacteria</taxon>
        <taxon>Enterobacterales</taxon>
        <taxon>Enterobacteriaceae</taxon>
        <taxon>Leclercia</taxon>
    </lineage>
</organism>
<dbReference type="AlphaFoldDB" id="A0A855ERN0"/>
<reference evidence="3" key="1">
    <citation type="submission" date="2017-09" db="EMBL/GenBank/DDBJ databases">
        <title>FDA dAtabase for Regulatory Grade micrObial Sequences (FDA-ARGOS): Supporting development and validation of Infectious Disease Dx tests.</title>
        <authorList>
            <person name="Minogue T."/>
            <person name="Wolcott M."/>
            <person name="Wasieloski L."/>
            <person name="Aguilar W."/>
            <person name="Moore D."/>
            <person name="Tallon L."/>
            <person name="Sadzewicz L."/>
            <person name="Ott S."/>
            <person name="Zhao X."/>
            <person name="Nagaraj S."/>
            <person name="Vavikolanu K."/>
            <person name="Aluvathingal J."/>
            <person name="Nadendla S."/>
            <person name="Sichtig H."/>
        </authorList>
    </citation>
    <scope>NUCLEOTIDE SEQUENCE [LARGE SCALE GENOMIC DNA]</scope>
    <source>
        <strain evidence="3">FDAARGOS_404</strain>
    </source>
</reference>
<protein>
    <submittedName>
        <fullName evidence="2">Uncharacterized protein</fullName>
    </submittedName>
</protein>
<evidence type="ECO:0000313" key="2">
    <source>
        <dbReference type="EMBL" id="PHH04444.1"/>
    </source>
</evidence>